<protein>
    <submittedName>
        <fullName evidence="1">Uncharacterized protein</fullName>
    </submittedName>
</protein>
<comment type="caution">
    <text evidence="1">The sequence shown here is derived from an EMBL/GenBank/DDBJ whole genome shotgun (WGS) entry which is preliminary data.</text>
</comment>
<dbReference type="Proteomes" id="UP000784294">
    <property type="component" value="Unassembled WGS sequence"/>
</dbReference>
<dbReference type="EMBL" id="CAAALY010050169">
    <property type="protein sequence ID" value="VEL21211.1"/>
    <property type="molecule type" value="Genomic_DNA"/>
</dbReference>
<organism evidence="1 2">
    <name type="scientific">Protopolystoma xenopodis</name>
    <dbReference type="NCBI Taxonomy" id="117903"/>
    <lineage>
        <taxon>Eukaryota</taxon>
        <taxon>Metazoa</taxon>
        <taxon>Spiralia</taxon>
        <taxon>Lophotrochozoa</taxon>
        <taxon>Platyhelminthes</taxon>
        <taxon>Monogenea</taxon>
        <taxon>Polyopisthocotylea</taxon>
        <taxon>Polystomatidea</taxon>
        <taxon>Polystomatidae</taxon>
        <taxon>Protopolystoma</taxon>
    </lineage>
</organism>
<dbReference type="AlphaFoldDB" id="A0A448WVF6"/>
<gene>
    <name evidence="1" type="ORF">PXEA_LOCUS14651</name>
</gene>
<reference evidence="1" key="1">
    <citation type="submission" date="2018-11" db="EMBL/GenBank/DDBJ databases">
        <authorList>
            <consortium name="Pathogen Informatics"/>
        </authorList>
    </citation>
    <scope>NUCLEOTIDE SEQUENCE</scope>
</reference>
<proteinExistence type="predicted"/>
<name>A0A448WVF6_9PLAT</name>
<sequence>MWSTKQRVSGISAYTPTLRMQDHTKQLVRARRKSIMTTKKSVNARRVNEMGGKCEFSKFTTCFIEVFFPR</sequence>
<evidence type="ECO:0000313" key="2">
    <source>
        <dbReference type="Proteomes" id="UP000784294"/>
    </source>
</evidence>
<evidence type="ECO:0000313" key="1">
    <source>
        <dbReference type="EMBL" id="VEL21211.1"/>
    </source>
</evidence>
<accession>A0A448WVF6</accession>
<keyword evidence="2" id="KW-1185">Reference proteome</keyword>